<dbReference type="Proteomes" id="UP001140011">
    <property type="component" value="Unassembled WGS sequence"/>
</dbReference>
<comment type="caution">
    <text evidence="1">The sequence shown here is derived from an EMBL/GenBank/DDBJ whole genome shotgun (WGS) entry which is preliminary data.</text>
</comment>
<gene>
    <name evidence="1" type="ORF">GGI19_001026</name>
</gene>
<dbReference type="AlphaFoldDB" id="A0A9W8GYB8"/>
<dbReference type="GO" id="GO:0030686">
    <property type="term" value="C:90S preribosome"/>
    <property type="evidence" value="ECO:0007669"/>
    <property type="project" value="TreeGrafter"/>
</dbReference>
<dbReference type="PANTHER" id="PTHR17695">
    <property type="entry name" value="SMALL SUBUNIT PROCESSOME COMPONENT 20 HOMOLOG"/>
    <property type="match status" value="1"/>
</dbReference>
<evidence type="ECO:0000313" key="1">
    <source>
        <dbReference type="EMBL" id="KAJ2756190.1"/>
    </source>
</evidence>
<protein>
    <submittedName>
        <fullName evidence="1">Uncharacterized protein</fullName>
    </submittedName>
</protein>
<dbReference type="OrthoDB" id="360653at2759"/>
<evidence type="ECO:0000313" key="2">
    <source>
        <dbReference type="Proteomes" id="UP001140011"/>
    </source>
</evidence>
<dbReference type="GO" id="GO:0032040">
    <property type="term" value="C:small-subunit processome"/>
    <property type="evidence" value="ECO:0007669"/>
    <property type="project" value="TreeGrafter"/>
</dbReference>
<dbReference type="InterPro" id="IPR052575">
    <property type="entry name" value="SSU_processome_comp_20"/>
</dbReference>
<dbReference type="PANTHER" id="PTHR17695:SF11">
    <property type="entry name" value="SMALL SUBUNIT PROCESSOME COMPONENT 20 HOMOLOG"/>
    <property type="match status" value="1"/>
</dbReference>
<keyword evidence="2" id="KW-1185">Reference proteome</keyword>
<reference evidence="1" key="1">
    <citation type="submission" date="2022-07" db="EMBL/GenBank/DDBJ databases">
        <title>Phylogenomic reconstructions and comparative analyses of Kickxellomycotina fungi.</title>
        <authorList>
            <person name="Reynolds N.K."/>
            <person name="Stajich J.E."/>
            <person name="Barry K."/>
            <person name="Grigoriev I.V."/>
            <person name="Crous P."/>
            <person name="Smith M.E."/>
        </authorList>
    </citation>
    <scope>NUCLEOTIDE SEQUENCE</scope>
    <source>
        <strain evidence="1">BCRC 34297</strain>
    </source>
</reference>
<name>A0A9W8GYB8_9FUNG</name>
<accession>A0A9W8GYB8</accession>
<proteinExistence type="predicted"/>
<organism evidence="1 2">
    <name type="scientific">Coemansia pectinata</name>
    <dbReference type="NCBI Taxonomy" id="1052879"/>
    <lineage>
        <taxon>Eukaryota</taxon>
        <taxon>Fungi</taxon>
        <taxon>Fungi incertae sedis</taxon>
        <taxon>Zoopagomycota</taxon>
        <taxon>Kickxellomycotina</taxon>
        <taxon>Kickxellomycetes</taxon>
        <taxon>Kickxellales</taxon>
        <taxon>Kickxellaceae</taxon>
        <taxon>Coemansia</taxon>
    </lineage>
</organism>
<dbReference type="EMBL" id="JANBUH010000033">
    <property type="protein sequence ID" value="KAJ2756190.1"/>
    <property type="molecule type" value="Genomic_DNA"/>
</dbReference>
<sequence length="166" mass="18772">MKDTSVAPQLSTSGGANIHRFKSFRQRIDAIEINVARWIERDLDEPDEHVIHALVECPTDQLAGFRDGIALLFFECMRSVKSQLHSRASGMLVALLRELYKEEFSGTRLESNDVYVLVAEVLKLCLHHADREASEQLWLVLFDQFDAQAWAISKAEAVHIQPLAAV</sequence>